<organism evidence="2 3">
    <name type="scientific">Burkholderia stabilis</name>
    <dbReference type="NCBI Taxonomy" id="95485"/>
    <lineage>
        <taxon>Bacteria</taxon>
        <taxon>Pseudomonadati</taxon>
        <taxon>Pseudomonadota</taxon>
        <taxon>Betaproteobacteria</taxon>
        <taxon>Burkholderiales</taxon>
        <taxon>Burkholderiaceae</taxon>
        <taxon>Burkholderia</taxon>
        <taxon>Burkholderia cepacia complex</taxon>
    </lineage>
</organism>
<evidence type="ECO:0000313" key="2">
    <source>
        <dbReference type="EMBL" id="VBB13863.1"/>
    </source>
</evidence>
<evidence type="ECO:0000256" key="1">
    <source>
        <dbReference type="SAM" id="MobiDB-lite"/>
    </source>
</evidence>
<accession>A0AAJ5T5W0</accession>
<protein>
    <submittedName>
        <fullName evidence="2">Uncharacterized protein</fullName>
    </submittedName>
</protein>
<gene>
    <name evidence="2" type="ORF">BSTAB16_4049</name>
</gene>
<keyword evidence="3" id="KW-1185">Reference proteome</keyword>
<dbReference type="Proteomes" id="UP000268684">
    <property type="component" value="Chromosome II"/>
</dbReference>
<reference evidence="2 3" key="1">
    <citation type="submission" date="2017-11" db="EMBL/GenBank/DDBJ databases">
        <authorList>
            <person name="Seth-Smith MB H."/>
        </authorList>
    </citation>
    <scope>NUCLEOTIDE SEQUENCE [LARGE SCALE GENOMIC DNA]</scope>
    <source>
        <strain evidence="2">E</strain>
    </source>
</reference>
<dbReference type="EMBL" id="LR025743">
    <property type="protein sequence ID" value="VBB13863.1"/>
    <property type="molecule type" value="Genomic_DNA"/>
</dbReference>
<sequence>MVGLLRPNPHAGSTAGWAMARHERFVHVTSIVSRQRAAKRRALKSLSGIARAYRNPLTREAAVRPDRRRSGAFVPTNEPRVPGVA</sequence>
<feature type="region of interest" description="Disordered" evidence="1">
    <location>
        <begin position="65"/>
        <end position="85"/>
    </location>
</feature>
<dbReference type="AlphaFoldDB" id="A0AAJ5T5W0"/>
<name>A0AAJ5T5W0_9BURK</name>
<proteinExistence type="predicted"/>
<evidence type="ECO:0000313" key="3">
    <source>
        <dbReference type="Proteomes" id="UP000268684"/>
    </source>
</evidence>